<feature type="region of interest" description="Disordered" evidence="5">
    <location>
        <begin position="255"/>
        <end position="275"/>
    </location>
</feature>
<dbReference type="AlphaFoldDB" id="A0A8J2VQQ8"/>
<evidence type="ECO:0000313" key="8">
    <source>
        <dbReference type="Proteomes" id="UP000789524"/>
    </source>
</evidence>
<evidence type="ECO:0000256" key="5">
    <source>
        <dbReference type="SAM" id="MobiDB-lite"/>
    </source>
</evidence>
<protein>
    <submittedName>
        <fullName evidence="7">(African queen) hypothetical protein</fullName>
    </submittedName>
</protein>
<feature type="region of interest" description="Disordered" evidence="5">
    <location>
        <begin position="78"/>
        <end position="114"/>
    </location>
</feature>
<dbReference type="Pfam" id="PF03022">
    <property type="entry name" value="MRJP"/>
    <property type="match status" value="1"/>
</dbReference>
<evidence type="ECO:0000256" key="1">
    <source>
        <dbReference type="ARBA" id="ARBA00004613"/>
    </source>
</evidence>
<evidence type="ECO:0000259" key="6">
    <source>
        <dbReference type="Pfam" id="PF13843"/>
    </source>
</evidence>
<evidence type="ECO:0000256" key="3">
    <source>
        <dbReference type="ARBA" id="ARBA00022525"/>
    </source>
</evidence>
<accession>A0A8J2VQQ8</accession>
<dbReference type="InterPro" id="IPR011042">
    <property type="entry name" value="6-blade_b-propeller_TolB-like"/>
</dbReference>
<dbReference type="GO" id="GO:0005576">
    <property type="term" value="C:extracellular region"/>
    <property type="evidence" value="ECO:0007669"/>
    <property type="project" value="UniProtKB-SubCell"/>
</dbReference>
<dbReference type="PANTHER" id="PTHR10009">
    <property type="entry name" value="PROTEIN YELLOW-RELATED"/>
    <property type="match status" value="1"/>
</dbReference>
<dbReference type="InterPro" id="IPR029526">
    <property type="entry name" value="PGBD"/>
</dbReference>
<dbReference type="InterPro" id="IPR017996">
    <property type="entry name" value="MRJP/yellow-related"/>
</dbReference>
<comment type="caution">
    <text evidence="7">The sequence shown here is derived from an EMBL/GenBank/DDBJ whole genome shotgun (WGS) entry which is preliminary data.</text>
</comment>
<comment type="subcellular location">
    <subcellularLocation>
        <location evidence="1">Secreted</location>
    </subcellularLocation>
</comment>
<feature type="domain" description="PiggyBac transposable element-derived protein" evidence="6">
    <location>
        <begin position="155"/>
        <end position="220"/>
    </location>
</feature>
<dbReference type="SUPFAM" id="SSF101898">
    <property type="entry name" value="NHL repeat"/>
    <property type="match status" value="1"/>
</dbReference>
<keyword evidence="3" id="KW-0964">Secreted</keyword>
<evidence type="ECO:0000256" key="2">
    <source>
        <dbReference type="ARBA" id="ARBA00009127"/>
    </source>
</evidence>
<keyword evidence="8" id="KW-1185">Reference proteome</keyword>
<keyword evidence="4" id="KW-0732">Signal</keyword>
<sequence length="690" mass="78631">MAIVFIGVFLCPRRARKQFLTDEYIAAALEDGADSEDGLDFDDDSLADPDFIPELETFEDDNVALDIDMDSLIETLEDKQENPSTSAEIDPSNVSVPQLSSAQDSQQMSNEQFQGKKKPAKLVLRWKKKNLELNAEQLMFKGNKTLGPDLLDLHTPIQFFLYLFPKELIQNIAEETNLYRVQKDPNSTSHMTEMDVRQFIGVVYLMSLIQLPRVINHWSPILVHVAELVLQQGGQHVWRIVRTYIDDQSESQVTKEENVSEDLQTTRQNTPGTRNMNTVITKMNSIHFIVALSALVSCMAAKPDLRFAWKQVDYVWDNPSQRENAVKNGVFVQENNLPLGLARWKNKLFVTIPRWKNGVASSLNYVDVDGPKDQILKPYPSMKDNLIPDLATELPTNKSIVSVFRLYVDPCDRLWVIDSGLADILGSGNQIAGPSIVIFDLNTDKLLHRYYFKVSDIKEDSFFANIVVDVDKNTCDDAYAYVPDLGAFGVVVYSLKQDDSWRVAHHYFHFEPLAGSYNVSGIVFHWTDGVFALSLSEPRENGFRTMFFHAFSSTKEFCVSTELLRNYRQINRNEAFNDFKLLGDRGENTQSSASYYDTNTSVLFYTQVNRDGIGCWNSNKPYTPENNPLLFNDPINFEFLNDLKVDSEGILWLLSDKLPRFMYQSLDPNEINYRIMSIKAKDAIAGTVCE</sequence>
<dbReference type="Gene3D" id="2.120.10.30">
    <property type="entry name" value="TolB, C-terminal domain"/>
    <property type="match status" value="1"/>
</dbReference>
<proteinExistence type="inferred from homology"/>
<dbReference type="Pfam" id="PF13843">
    <property type="entry name" value="DDE_Tnp_1_7"/>
    <property type="match status" value="1"/>
</dbReference>
<dbReference type="EMBL" id="CAKASE010000045">
    <property type="protein sequence ID" value="CAG9560571.1"/>
    <property type="molecule type" value="Genomic_DNA"/>
</dbReference>
<organism evidence="7 8">
    <name type="scientific">Danaus chrysippus</name>
    <name type="common">African queen</name>
    <dbReference type="NCBI Taxonomy" id="151541"/>
    <lineage>
        <taxon>Eukaryota</taxon>
        <taxon>Metazoa</taxon>
        <taxon>Ecdysozoa</taxon>
        <taxon>Arthropoda</taxon>
        <taxon>Hexapoda</taxon>
        <taxon>Insecta</taxon>
        <taxon>Pterygota</taxon>
        <taxon>Neoptera</taxon>
        <taxon>Endopterygota</taxon>
        <taxon>Lepidoptera</taxon>
        <taxon>Glossata</taxon>
        <taxon>Ditrysia</taxon>
        <taxon>Papilionoidea</taxon>
        <taxon>Nymphalidae</taxon>
        <taxon>Danainae</taxon>
        <taxon>Danaini</taxon>
        <taxon>Danaina</taxon>
        <taxon>Danaus</taxon>
        <taxon>Anosia</taxon>
    </lineage>
</organism>
<evidence type="ECO:0000256" key="4">
    <source>
        <dbReference type="ARBA" id="ARBA00022729"/>
    </source>
</evidence>
<feature type="compositionally biased region" description="Polar residues" evidence="5">
    <location>
        <begin position="82"/>
        <end position="113"/>
    </location>
</feature>
<feature type="compositionally biased region" description="Polar residues" evidence="5">
    <location>
        <begin position="261"/>
        <end position="275"/>
    </location>
</feature>
<dbReference type="OrthoDB" id="7776143at2759"/>
<dbReference type="Proteomes" id="UP000789524">
    <property type="component" value="Unassembled WGS sequence"/>
</dbReference>
<dbReference type="PANTHER" id="PTHR10009:SF11">
    <property type="entry name" value="RH54244P"/>
    <property type="match status" value="1"/>
</dbReference>
<name>A0A8J2VQQ8_9NEOP</name>
<evidence type="ECO:0000313" key="7">
    <source>
        <dbReference type="EMBL" id="CAG9560571.1"/>
    </source>
</evidence>
<reference evidence="7" key="1">
    <citation type="submission" date="2021-09" db="EMBL/GenBank/DDBJ databases">
        <authorList>
            <person name="Martin H S."/>
        </authorList>
    </citation>
    <scope>NUCLEOTIDE SEQUENCE</scope>
</reference>
<comment type="similarity">
    <text evidence="2">Belongs to the major royal jelly protein family.</text>
</comment>
<gene>
    <name evidence="7" type="ORF">DCHRY22_LOCUS2210</name>
</gene>